<dbReference type="PANTHER" id="PTHR15020">
    <property type="entry name" value="FLAVIN REDUCTASE-RELATED"/>
    <property type="match status" value="1"/>
</dbReference>
<dbReference type="InterPro" id="IPR016040">
    <property type="entry name" value="NAD(P)-bd_dom"/>
</dbReference>
<sequence>MFTKKEKNMVKVVVLGAHGQVAQIAERFMFADKDVKTSLFLRDAKRMADKANEATIFEGSAIDAAQLEKAMKGQDIVYANLGGKDDIDLEAEATIEAMHNANVKRLIWVSTLGIYDEVPGKFGEWNRETLGDYITEYAKAAKRIEDSGLDYTIIRPTWMTDKNEVDYEKSKKGEEIKDTEVSRKSVAAYIYHLIKNPKEDVRESIGLGKPGTEGDKPSWY</sequence>
<evidence type="ECO:0000313" key="2">
    <source>
        <dbReference type="EMBL" id="KRM34228.1"/>
    </source>
</evidence>
<dbReference type="EMBL" id="AZGN01000007">
    <property type="protein sequence ID" value="KRM34228.1"/>
    <property type="molecule type" value="Genomic_DNA"/>
</dbReference>
<dbReference type="PANTHER" id="PTHR15020:SF50">
    <property type="entry name" value="UPF0659 PROTEIN YMR090W"/>
    <property type="match status" value="1"/>
</dbReference>
<name>A0ABR5PUB2_9LACO</name>
<proteinExistence type="predicted"/>
<protein>
    <submittedName>
        <fullName evidence="2">Nad-dependent epimerase dehydratase</fullName>
    </submittedName>
</protein>
<comment type="caution">
    <text evidence="2">The sequence shown here is derived from an EMBL/GenBank/DDBJ whole genome shotgun (WGS) entry which is preliminary data.</text>
</comment>
<evidence type="ECO:0000259" key="1">
    <source>
        <dbReference type="Pfam" id="PF13460"/>
    </source>
</evidence>
<accession>A0ABR5PUB2</accession>
<organism evidence="2 3">
    <name type="scientific">Lactobacillus intestinalis DSM 6629</name>
    <dbReference type="NCBI Taxonomy" id="1423761"/>
    <lineage>
        <taxon>Bacteria</taxon>
        <taxon>Bacillati</taxon>
        <taxon>Bacillota</taxon>
        <taxon>Bacilli</taxon>
        <taxon>Lactobacillales</taxon>
        <taxon>Lactobacillaceae</taxon>
        <taxon>Lactobacillus</taxon>
    </lineage>
</organism>
<dbReference type="Proteomes" id="UP000051735">
    <property type="component" value="Unassembled WGS sequence"/>
</dbReference>
<keyword evidence="3" id="KW-1185">Reference proteome</keyword>
<evidence type="ECO:0000313" key="3">
    <source>
        <dbReference type="Proteomes" id="UP000051735"/>
    </source>
</evidence>
<feature type="domain" description="NAD(P)-binding" evidence="1">
    <location>
        <begin position="16"/>
        <end position="197"/>
    </location>
</feature>
<dbReference type="InterPro" id="IPR036291">
    <property type="entry name" value="NAD(P)-bd_dom_sf"/>
</dbReference>
<gene>
    <name evidence="2" type="ORF">FC44_GL000195</name>
</gene>
<dbReference type="SUPFAM" id="SSF51735">
    <property type="entry name" value="NAD(P)-binding Rossmann-fold domains"/>
    <property type="match status" value="1"/>
</dbReference>
<reference evidence="2 3" key="1">
    <citation type="journal article" date="2015" name="Genome Announc.">
        <title>Expanding the biotechnology potential of lactobacilli through comparative genomics of 213 strains and associated genera.</title>
        <authorList>
            <person name="Sun Z."/>
            <person name="Harris H.M."/>
            <person name="McCann A."/>
            <person name="Guo C."/>
            <person name="Argimon S."/>
            <person name="Zhang W."/>
            <person name="Yang X."/>
            <person name="Jeffery I.B."/>
            <person name="Cooney J.C."/>
            <person name="Kagawa T.F."/>
            <person name="Liu W."/>
            <person name="Song Y."/>
            <person name="Salvetti E."/>
            <person name="Wrobel A."/>
            <person name="Rasinkangas P."/>
            <person name="Parkhill J."/>
            <person name="Rea M.C."/>
            <person name="O'Sullivan O."/>
            <person name="Ritari J."/>
            <person name="Douillard F.P."/>
            <person name="Paul Ross R."/>
            <person name="Yang R."/>
            <person name="Briner A.E."/>
            <person name="Felis G.E."/>
            <person name="de Vos W.M."/>
            <person name="Barrangou R."/>
            <person name="Klaenhammer T.R."/>
            <person name="Caufield P.W."/>
            <person name="Cui Y."/>
            <person name="Zhang H."/>
            <person name="O'Toole P.W."/>
        </authorList>
    </citation>
    <scope>NUCLEOTIDE SEQUENCE [LARGE SCALE GENOMIC DNA]</scope>
    <source>
        <strain evidence="2 3">DSM 6629</strain>
    </source>
</reference>
<dbReference type="Gene3D" id="3.40.50.720">
    <property type="entry name" value="NAD(P)-binding Rossmann-like Domain"/>
    <property type="match status" value="1"/>
</dbReference>
<dbReference type="Pfam" id="PF13460">
    <property type="entry name" value="NAD_binding_10"/>
    <property type="match status" value="1"/>
</dbReference>